<dbReference type="Pfam" id="PF13567">
    <property type="entry name" value="DUF4131"/>
    <property type="match status" value="1"/>
</dbReference>
<name>A0ABU8I529_9SPHI</name>
<dbReference type="InterPro" id="IPR052159">
    <property type="entry name" value="Competence_DNA_uptake"/>
</dbReference>
<feature type="transmembrane region" description="Helical" evidence="6">
    <location>
        <begin position="357"/>
        <end position="375"/>
    </location>
</feature>
<feature type="transmembrane region" description="Helical" evidence="6">
    <location>
        <begin position="7"/>
        <end position="26"/>
    </location>
</feature>
<dbReference type="NCBIfam" id="TIGR00360">
    <property type="entry name" value="ComEC_N-term"/>
    <property type="match status" value="1"/>
</dbReference>
<evidence type="ECO:0000259" key="8">
    <source>
        <dbReference type="Pfam" id="PF13567"/>
    </source>
</evidence>
<dbReference type="EMBL" id="JAYLLN010000008">
    <property type="protein sequence ID" value="MEI5984315.1"/>
    <property type="molecule type" value="Genomic_DNA"/>
</dbReference>
<keyword evidence="2" id="KW-1003">Cell membrane</keyword>
<evidence type="ECO:0000256" key="4">
    <source>
        <dbReference type="ARBA" id="ARBA00022989"/>
    </source>
</evidence>
<gene>
    <name evidence="9" type="ORF">VJ786_05295</name>
</gene>
<evidence type="ECO:0000256" key="3">
    <source>
        <dbReference type="ARBA" id="ARBA00022692"/>
    </source>
</evidence>
<dbReference type="Proteomes" id="UP001363035">
    <property type="component" value="Unassembled WGS sequence"/>
</dbReference>
<dbReference type="Pfam" id="PF03772">
    <property type="entry name" value="Competence"/>
    <property type="match status" value="1"/>
</dbReference>
<feature type="domain" description="DUF4131" evidence="8">
    <location>
        <begin position="34"/>
        <end position="189"/>
    </location>
</feature>
<feature type="transmembrane region" description="Helical" evidence="6">
    <location>
        <begin position="63"/>
        <end position="80"/>
    </location>
</feature>
<evidence type="ECO:0000256" key="6">
    <source>
        <dbReference type="SAM" id="Phobius"/>
    </source>
</evidence>
<keyword evidence="5 6" id="KW-0472">Membrane</keyword>
<keyword evidence="3 6" id="KW-0812">Transmembrane</keyword>
<evidence type="ECO:0000259" key="7">
    <source>
        <dbReference type="Pfam" id="PF03772"/>
    </source>
</evidence>
<dbReference type="RefSeq" id="WP_134777019.1">
    <property type="nucleotide sequence ID" value="NZ_JAYLLN010000008.1"/>
</dbReference>
<dbReference type="PANTHER" id="PTHR30619:SF1">
    <property type="entry name" value="RECOMBINATION PROTEIN 2"/>
    <property type="match status" value="1"/>
</dbReference>
<evidence type="ECO:0000313" key="10">
    <source>
        <dbReference type="Proteomes" id="UP001363035"/>
    </source>
</evidence>
<evidence type="ECO:0000256" key="2">
    <source>
        <dbReference type="ARBA" id="ARBA00022475"/>
    </source>
</evidence>
<feature type="transmembrane region" description="Helical" evidence="6">
    <location>
        <begin position="414"/>
        <end position="437"/>
    </location>
</feature>
<keyword evidence="10" id="KW-1185">Reference proteome</keyword>
<comment type="caution">
    <text evidence="9">The sequence shown here is derived from an EMBL/GenBank/DDBJ whole genome shotgun (WGS) entry which is preliminary data.</text>
</comment>
<proteinExistence type="predicted"/>
<feature type="transmembrane region" description="Helical" evidence="6">
    <location>
        <begin position="286"/>
        <end position="302"/>
    </location>
</feature>
<feature type="transmembrane region" description="Helical" evidence="6">
    <location>
        <begin position="32"/>
        <end position="51"/>
    </location>
</feature>
<feature type="transmembrane region" description="Helical" evidence="6">
    <location>
        <begin position="387"/>
        <end position="408"/>
    </location>
</feature>
<dbReference type="InterPro" id="IPR004477">
    <property type="entry name" value="ComEC_N"/>
</dbReference>
<evidence type="ECO:0000256" key="5">
    <source>
        <dbReference type="ARBA" id="ARBA00023136"/>
    </source>
</evidence>
<feature type="domain" description="ComEC/Rec2-related protein" evidence="7">
    <location>
        <begin position="232"/>
        <end position="496"/>
    </location>
</feature>
<dbReference type="PANTHER" id="PTHR30619">
    <property type="entry name" value="DNA INTERNALIZATION/COMPETENCE PROTEIN COMEC/REC2"/>
    <property type="match status" value="1"/>
</dbReference>
<comment type="subcellular location">
    <subcellularLocation>
        <location evidence="1">Cell membrane</location>
        <topology evidence="1">Multi-pass membrane protein</topology>
    </subcellularLocation>
</comment>
<keyword evidence="4 6" id="KW-1133">Transmembrane helix</keyword>
<evidence type="ECO:0000256" key="1">
    <source>
        <dbReference type="ARBA" id="ARBA00004651"/>
    </source>
</evidence>
<evidence type="ECO:0000313" key="9">
    <source>
        <dbReference type="EMBL" id="MEI5984315.1"/>
    </source>
</evidence>
<reference evidence="9 10" key="1">
    <citation type="submission" date="2024-01" db="EMBL/GenBank/DDBJ databases">
        <title>Sphingobacterium tenebrionis sp. nov., a novel endophyte isolated from tenebrio molitor intestines.</title>
        <authorList>
            <person name="Zhang C."/>
        </authorList>
    </citation>
    <scope>NUCLEOTIDE SEQUENCE [LARGE SCALE GENOMIC DNA]</scope>
    <source>
        <strain evidence="9 10">PU5-4</strain>
    </source>
</reference>
<feature type="transmembrane region" description="Helical" evidence="6">
    <location>
        <begin position="505"/>
        <end position="522"/>
    </location>
</feature>
<dbReference type="InterPro" id="IPR025405">
    <property type="entry name" value="DUF4131"/>
</dbReference>
<feature type="transmembrane region" description="Helical" evidence="6">
    <location>
        <begin position="481"/>
        <end position="500"/>
    </location>
</feature>
<accession>A0ABU8I529</accession>
<sequence length="664" mass="76644">MELEKIVLGKYIFVFLFFFLVLGYVIAQYITWSSPLVLILWIAGALVLMIYHNRIIQNHYKANAWIIALLLTIFSLLNMHQHLPATRLKMGKDQQVLAKLISEPKITKRQIRMEIMILEIQGQSIKPSKTLAVLWKDSLSSFPFHLGDQISFKAHLKSIKPAYNPHQFDYKSYLKSKGIYFQSEGKAEEVKLIKRYSGWNFSYWARKQQKHFADKFNTLMKAKEAFQIASAIVFGYRTDFSEEITQTFANTGTIHILSVSGYHVMLVFWFLNIILKKFDTYLGGPACRYILVLIIIWLYAAICGFAPPIQRAALMISIFIIGQWLHRFQFSVNSLAASAFILLCFDPHMLFDIGFQLSYLAVLGLILFTPFFKSLMNHDKSIFKKMISLLAVSLSAQLITTPLALYYFHQFPTYFLPANVLFTLPSSMMVIVGGILMISPFQGINTYFAIILENIITYSYSMLTWMDNLPGSSIKGLQMDGYALVISYSILLLLSVAYYFRHIKSLFLCLLMSCLLVGWGVWKTFSKQHFNGIRLYNVQKEIAFAIINNGHVSLFSSMDSIQDKRLKYAVWPDLEKFKALNEIQFVRLENWMEGSISFQGELCLIRNNKLPKQLNATETWIFDASNTERFIQESIALLDAKKQPYYILKDNFAYVWENKAHGKD</sequence>
<organism evidence="9 10">
    <name type="scientific">Sphingobacterium tenebrionis</name>
    <dbReference type="NCBI Taxonomy" id="3111775"/>
    <lineage>
        <taxon>Bacteria</taxon>
        <taxon>Pseudomonadati</taxon>
        <taxon>Bacteroidota</taxon>
        <taxon>Sphingobacteriia</taxon>
        <taxon>Sphingobacteriales</taxon>
        <taxon>Sphingobacteriaceae</taxon>
        <taxon>Sphingobacterium</taxon>
    </lineage>
</organism>
<protein>
    <submittedName>
        <fullName evidence="9">ComEC/Rec2 family competence protein</fullName>
    </submittedName>
</protein>
<feature type="transmembrane region" description="Helical" evidence="6">
    <location>
        <begin position="254"/>
        <end position="274"/>
    </location>
</feature>
<feature type="transmembrane region" description="Helical" evidence="6">
    <location>
        <begin position="444"/>
        <end position="461"/>
    </location>
</feature>